<organism evidence="1 2">
    <name type="scientific">Clostridium scatologenes</name>
    <dbReference type="NCBI Taxonomy" id="1548"/>
    <lineage>
        <taxon>Bacteria</taxon>
        <taxon>Bacillati</taxon>
        <taxon>Bacillota</taxon>
        <taxon>Clostridia</taxon>
        <taxon>Eubacteriales</taxon>
        <taxon>Clostridiaceae</taxon>
        <taxon>Clostridium</taxon>
    </lineage>
</organism>
<sequence>MTCKEQAKWCKFYIDIIYIENISKITKKCFNKDVIHKTMKHLTEAAGGLICLIFIHEI</sequence>
<protein>
    <submittedName>
        <fullName evidence="1">Uncharacterized protein</fullName>
    </submittedName>
</protein>
<dbReference type="KEGG" id="csq:CSCA_3355"/>
<keyword evidence="2" id="KW-1185">Reference proteome</keyword>
<name>A0A0E3K250_CLOSL</name>
<evidence type="ECO:0000313" key="1">
    <source>
        <dbReference type="EMBL" id="AKA70480.1"/>
    </source>
</evidence>
<dbReference type="Proteomes" id="UP000033115">
    <property type="component" value="Chromosome"/>
</dbReference>
<dbReference type="HOGENOM" id="CLU_2971444_0_0_9"/>
<reference evidence="1 2" key="1">
    <citation type="journal article" date="2015" name="J. Biotechnol.">
        <title>Complete genome sequence of a malodorant-producing acetogen, Clostridium scatologenes ATCC 25775(T).</title>
        <authorList>
            <person name="Zhu Z."/>
            <person name="Guo T."/>
            <person name="Zheng H."/>
            <person name="Song T."/>
            <person name="Ouyang P."/>
            <person name="Xie J."/>
        </authorList>
    </citation>
    <scope>NUCLEOTIDE SEQUENCE [LARGE SCALE GENOMIC DNA]</scope>
    <source>
        <strain evidence="1 2">ATCC 25775</strain>
    </source>
</reference>
<dbReference type="EMBL" id="CP009933">
    <property type="protein sequence ID" value="AKA70480.1"/>
    <property type="molecule type" value="Genomic_DNA"/>
</dbReference>
<evidence type="ECO:0000313" key="2">
    <source>
        <dbReference type="Proteomes" id="UP000033115"/>
    </source>
</evidence>
<proteinExistence type="predicted"/>
<dbReference type="AlphaFoldDB" id="A0A0E3K250"/>
<gene>
    <name evidence="1" type="ORF">CSCA_3355</name>
</gene>
<accession>A0A0E3K250</accession>